<protein>
    <submittedName>
        <fullName evidence="1">Uncharacterized protein</fullName>
    </submittedName>
</protein>
<dbReference type="OrthoDB" id="3381853at2"/>
<dbReference type="STRING" id="145857.GA0070616_0068"/>
<organism evidence="1 2">
    <name type="scientific">Micromonospora nigra</name>
    <dbReference type="NCBI Taxonomy" id="145857"/>
    <lineage>
        <taxon>Bacteria</taxon>
        <taxon>Bacillati</taxon>
        <taxon>Actinomycetota</taxon>
        <taxon>Actinomycetes</taxon>
        <taxon>Micromonosporales</taxon>
        <taxon>Micromonosporaceae</taxon>
        <taxon>Micromonospora</taxon>
    </lineage>
</organism>
<dbReference type="AlphaFoldDB" id="A0A1C6R7B7"/>
<dbReference type="EMBL" id="FMHT01000002">
    <property type="protein sequence ID" value="SCL12930.1"/>
    <property type="molecule type" value="Genomic_DNA"/>
</dbReference>
<evidence type="ECO:0000313" key="1">
    <source>
        <dbReference type="EMBL" id="SCL12930.1"/>
    </source>
</evidence>
<keyword evidence="2" id="KW-1185">Reference proteome</keyword>
<dbReference type="Proteomes" id="UP000199699">
    <property type="component" value="Unassembled WGS sequence"/>
</dbReference>
<gene>
    <name evidence="1" type="ORF">GA0070616_0068</name>
</gene>
<name>A0A1C6R7B7_9ACTN</name>
<evidence type="ECO:0000313" key="2">
    <source>
        <dbReference type="Proteomes" id="UP000199699"/>
    </source>
</evidence>
<reference evidence="1 2" key="1">
    <citation type="submission" date="2016-06" db="EMBL/GenBank/DDBJ databases">
        <authorList>
            <person name="Kjaerup R.B."/>
            <person name="Dalgaard T.S."/>
            <person name="Juul-Madsen H.R."/>
        </authorList>
    </citation>
    <scope>NUCLEOTIDE SEQUENCE [LARGE SCALE GENOMIC DNA]</scope>
    <source>
        <strain evidence="1 2">DSM 43818</strain>
    </source>
</reference>
<accession>A0A1C6R7B7</accession>
<dbReference type="RefSeq" id="WP_139128803.1">
    <property type="nucleotide sequence ID" value="NZ_FMHT01000002.1"/>
</dbReference>
<proteinExistence type="predicted"/>
<sequence length="147" mass="16761">MAVPTAPTMTLPTLPTERRARQVCELLDQARRHMERVTSHLHLCEHAPAWPTAPISDITTAVEFRRAIVELIKYARRHQCADSNPGRMRALLRLAVMCLDLWQTGKRYVYNPNVYPLTLTRRAARMLHDTAAWTTTGQARHLLGQPA</sequence>